<dbReference type="SMART" id="SM01091">
    <property type="entry name" value="CorC_HlyC"/>
    <property type="match status" value="1"/>
</dbReference>
<organism evidence="12 13">
    <name type="scientific">Gottschalkia acidurici (strain ATCC 7906 / DSM 604 / BCRC 14475 / CIP 104303 / KCTC 5404 / NCIMB 10678 / 9a)</name>
    <name type="common">Clostridium acidurici</name>
    <dbReference type="NCBI Taxonomy" id="1128398"/>
    <lineage>
        <taxon>Bacteria</taxon>
        <taxon>Bacillati</taxon>
        <taxon>Bacillota</taxon>
        <taxon>Tissierellia</taxon>
        <taxon>Tissierellales</taxon>
        <taxon>Gottschalkiaceae</taxon>
        <taxon>Gottschalkia</taxon>
    </lineage>
</organism>
<keyword evidence="3 9" id="KW-0812">Transmembrane</keyword>
<dbReference type="InterPro" id="IPR044751">
    <property type="entry name" value="Ion_transp-like_CBS"/>
</dbReference>
<proteinExistence type="inferred from homology"/>
<evidence type="ECO:0000256" key="3">
    <source>
        <dbReference type="ARBA" id="ARBA00022692"/>
    </source>
</evidence>
<comment type="subcellular location">
    <subcellularLocation>
        <location evidence="1">Membrane</location>
        <topology evidence="1">Multi-pass membrane protein</topology>
    </subcellularLocation>
</comment>
<evidence type="ECO:0000313" key="12">
    <source>
        <dbReference type="EMBL" id="AFS78820.1"/>
    </source>
</evidence>
<dbReference type="Pfam" id="PF00571">
    <property type="entry name" value="CBS"/>
    <property type="match status" value="2"/>
</dbReference>
<dbReference type="AlphaFoldDB" id="K0B1I8"/>
<name>K0B1I8_GOTA9</name>
<sequence>MSNVDIYSRVIFVLILLSLSAIFSSAETALTSISLAKIRQLKEENEKKAEILKRVKFKISDILSTILIGNNIVNIAATAIISELTANRFQGKNSTVATTVIMTILILVFGEITPKTYATQNVLKVGAIIARPMELLSFIFKPILIVLTKVTNVIIKILGGEVSANSPFVTEEEIRSLVDVGEEEGILKHQEKEMIQNIFEIDDIDVGEVMLPRIDIIAIAEDSNIKEALDLIIKCGHSRIPVYRETIDNIVGILYAKDLLQYSLLKEDILKEKTITKLMRPAYYVPETKKANLLLKELQQKQIHMAIVLDEYGGTEGLVTIEDILEEIVGDIFDEYDNEVDLIRKVDDSTYLIQADISLEEINDQFHLDLPEEEFDSLGGYVFNTLGRVPVNGDKVNYRNITMEVVKLDNRRVITIRLTIEGVEDKE</sequence>
<evidence type="ECO:0000256" key="9">
    <source>
        <dbReference type="PROSITE-ProRule" id="PRU01193"/>
    </source>
</evidence>
<dbReference type="OrthoDB" id="9798188at2"/>
<dbReference type="GO" id="GO:0016020">
    <property type="term" value="C:membrane"/>
    <property type="evidence" value="ECO:0007669"/>
    <property type="project" value="UniProtKB-SubCell"/>
</dbReference>
<dbReference type="InterPro" id="IPR016169">
    <property type="entry name" value="FAD-bd_PCMH_sub2"/>
</dbReference>
<dbReference type="InterPro" id="IPR005170">
    <property type="entry name" value="Transptr-assoc_dom"/>
</dbReference>
<evidence type="ECO:0000256" key="7">
    <source>
        <dbReference type="ARBA" id="ARBA00023136"/>
    </source>
</evidence>
<comment type="similarity">
    <text evidence="2">Belongs to the UPF0053 family.</text>
</comment>
<dbReference type="STRING" id="1128398.Curi_c18130"/>
<dbReference type="SUPFAM" id="SSF56176">
    <property type="entry name" value="FAD-binding/transporter-associated domain-like"/>
    <property type="match status" value="1"/>
</dbReference>
<dbReference type="SUPFAM" id="SSF54631">
    <property type="entry name" value="CBS-domain pair"/>
    <property type="match status" value="1"/>
</dbReference>
<feature type="domain" description="CBS" evidence="10">
    <location>
        <begin position="210"/>
        <end position="272"/>
    </location>
</feature>
<dbReference type="EMBL" id="CP003326">
    <property type="protein sequence ID" value="AFS78820.1"/>
    <property type="molecule type" value="Genomic_DNA"/>
</dbReference>
<keyword evidence="7 9" id="KW-0472">Membrane</keyword>
<dbReference type="Gene3D" id="3.30.465.10">
    <property type="match status" value="1"/>
</dbReference>
<evidence type="ECO:0000259" key="10">
    <source>
        <dbReference type="PROSITE" id="PS51371"/>
    </source>
</evidence>
<dbReference type="eggNOG" id="COG1253">
    <property type="taxonomic scope" value="Bacteria"/>
</dbReference>
<keyword evidence="4" id="KW-0677">Repeat</keyword>
<feature type="domain" description="CNNM transmembrane" evidence="11">
    <location>
        <begin position="2"/>
        <end position="191"/>
    </location>
</feature>
<evidence type="ECO:0000256" key="4">
    <source>
        <dbReference type="ARBA" id="ARBA00022737"/>
    </source>
</evidence>
<evidence type="ECO:0000256" key="6">
    <source>
        <dbReference type="ARBA" id="ARBA00023122"/>
    </source>
</evidence>
<dbReference type="Pfam" id="PF03471">
    <property type="entry name" value="CorC_HlyC"/>
    <property type="match status" value="1"/>
</dbReference>
<dbReference type="Gene3D" id="3.10.580.10">
    <property type="entry name" value="CBS-domain"/>
    <property type="match status" value="1"/>
</dbReference>
<dbReference type="GO" id="GO:0050660">
    <property type="term" value="F:flavin adenine dinucleotide binding"/>
    <property type="evidence" value="ECO:0007669"/>
    <property type="project" value="InterPro"/>
</dbReference>
<dbReference type="Pfam" id="PF01595">
    <property type="entry name" value="CNNM"/>
    <property type="match status" value="1"/>
</dbReference>
<evidence type="ECO:0000313" key="13">
    <source>
        <dbReference type="Proteomes" id="UP000006094"/>
    </source>
</evidence>
<dbReference type="PROSITE" id="PS51371">
    <property type="entry name" value="CBS"/>
    <property type="match status" value="2"/>
</dbReference>
<dbReference type="Proteomes" id="UP000006094">
    <property type="component" value="Chromosome"/>
</dbReference>
<evidence type="ECO:0000256" key="5">
    <source>
        <dbReference type="ARBA" id="ARBA00022989"/>
    </source>
</evidence>
<dbReference type="RefSeq" id="WP_014967956.1">
    <property type="nucleotide sequence ID" value="NC_018664.1"/>
</dbReference>
<keyword evidence="6 8" id="KW-0129">CBS domain</keyword>
<dbReference type="SMART" id="SM00116">
    <property type="entry name" value="CBS"/>
    <property type="match status" value="2"/>
</dbReference>
<dbReference type="HOGENOM" id="CLU_015237_4_1_9"/>
<dbReference type="InterPro" id="IPR036318">
    <property type="entry name" value="FAD-bd_PCMH-like_sf"/>
</dbReference>
<dbReference type="InterPro" id="IPR000644">
    <property type="entry name" value="CBS_dom"/>
</dbReference>
<feature type="domain" description="CBS" evidence="10">
    <location>
        <begin position="278"/>
        <end position="335"/>
    </location>
</feature>
<dbReference type="InterPro" id="IPR046342">
    <property type="entry name" value="CBS_dom_sf"/>
</dbReference>
<dbReference type="KEGG" id="cad:Curi_c18130"/>
<dbReference type="PROSITE" id="PS51846">
    <property type="entry name" value="CNNM"/>
    <property type="match status" value="1"/>
</dbReference>
<gene>
    <name evidence="12" type="ordered locus">Curi_c18130</name>
</gene>
<keyword evidence="5 9" id="KW-1133">Transmembrane helix</keyword>
<dbReference type="CDD" id="cd04590">
    <property type="entry name" value="CBS_pair_CorC_HlyC_assoc"/>
    <property type="match status" value="1"/>
</dbReference>
<accession>K0B1I8</accession>
<dbReference type="PATRIC" id="fig|1128398.3.peg.1862"/>
<dbReference type="PANTHER" id="PTHR22777:SF17">
    <property type="entry name" value="UPF0053 PROTEIN SLL0260"/>
    <property type="match status" value="1"/>
</dbReference>
<protein>
    <submittedName>
        <fullName evidence="12">CBS domain-containing protein</fullName>
    </submittedName>
</protein>
<dbReference type="InterPro" id="IPR002550">
    <property type="entry name" value="CNNM"/>
</dbReference>
<evidence type="ECO:0000259" key="11">
    <source>
        <dbReference type="PROSITE" id="PS51846"/>
    </source>
</evidence>
<keyword evidence="13" id="KW-1185">Reference proteome</keyword>
<evidence type="ECO:0000256" key="1">
    <source>
        <dbReference type="ARBA" id="ARBA00004141"/>
    </source>
</evidence>
<evidence type="ECO:0000256" key="2">
    <source>
        <dbReference type="ARBA" id="ARBA00006337"/>
    </source>
</evidence>
<evidence type="ECO:0000256" key="8">
    <source>
        <dbReference type="PROSITE-ProRule" id="PRU00703"/>
    </source>
</evidence>
<dbReference type="FunFam" id="3.10.580.10:FF:000002">
    <property type="entry name" value="Magnesium/cobalt efflux protein CorC"/>
    <property type="match status" value="1"/>
</dbReference>
<reference evidence="12 13" key="1">
    <citation type="journal article" date="2012" name="PLoS ONE">
        <title>The purine-utilizing bacterium Clostridium acidurici 9a: a genome-guided metabolic reconsideration.</title>
        <authorList>
            <person name="Hartwich K."/>
            <person name="Poehlein A."/>
            <person name="Daniel R."/>
        </authorList>
    </citation>
    <scope>NUCLEOTIDE SEQUENCE [LARGE SCALE GENOMIC DNA]</scope>
    <source>
        <strain evidence="13">ATCC 7906 / DSM 604 / BCRC 14475 / CIP 104303 / KCTC 5404 / NCIMB 10678 / 9a</strain>
    </source>
</reference>
<dbReference type="PANTHER" id="PTHR22777">
    <property type="entry name" value="HEMOLYSIN-RELATED"/>
    <property type="match status" value="1"/>
</dbReference>